<keyword evidence="2" id="KW-0732">Signal</keyword>
<sequence>MKRPALFGLSLSLLAFNAFALPAAEQPAPQIQPAPSTLSQPLDPVAEDGAQRTLDQQNRVAEDGYDRTQKQQQNRLAEGGAERLAERNQRAS</sequence>
<protein>
    <recommendedName>
        <fullName evidence="5">Lipoprotein</fullName>
    </recommendedName>
</protein>
<dbReference type="PATRIC" id="fig|1608994.3.peg.2900"/>
<dbReference type="RefSeq" id="WP_048364411.1">
    <property type="nucleotide sequence ID" value="NZ_JYLF01000004.1"/>
</dbReference>
<comment type="caution">
    <text evidence="3">The sequence shown here is derived from an EMBL/GenBank/DDBJ whole genome shotgun (WGS) entry which is preliminary data.</text>
</comment>
<feature type="compositionally biased region" description="Basic and acidic residues" evidence="1">
    <location>
        <begin position="80"/>
        <end position="92"/>
    </location>
</feature>
<evidence type="ECO:0000256" key="2">
    <source>
        <dbReference type="SAM" id="SignalP"/>
    </source>
</evidence>
<dbReference type="STRING" id="1608994.TU86_11340"/>
<feature type="compositionally biased region" description="Low complexity" evidence="1">
    <location>
        <begin position="26"/>
        <end position="35"/>
    </location>
</feature>
<reference evidence="3 4" key="1">
    <citation type="submission" date="2015-02" db="EMBL/GenBank/DDBJ databases">
        <title>Pseudomonas helleri sp. nov. and Pseudomonas weihenstephanensis sp. nov., isolated from raw cows milk.</title>
        <authorList>
            <person name="von Neubeck M."/>
            <person name="Huptas C."/>
            <person name="Wenning M."/>
            <person name="Scherer S."/>
        </authorList>
    </citation>
    <scope>NUCLEOTIDE SEQUENCE [LARGE SCALE GENOMIC DNA]</scope>
    <source>
        <strain evidence="3 4">DSM 29166</strain>
    </source>
</reference>
<feature type="compositionally biased region" description="Basic and acidic residues" evidence="1">
    <location>
        <begin position="60"/>
        <end position="69"/>
    </location>
</feature>
<dbReference type="EMBL" id="JYLF01000004">
    <property type="protein sequence ID" value="KMN13503.1"/>
    <property type="molecule type" value="Genomic_DNA"/>
</dbReference>
<feature type="signal peptide" evidence="2">
    <location>
        <begin position="1"/>
        <end position="20"/>
    </location>
</feature>
<dbReference type="Proteomes" id="UP000036325">
    <property type="component" value="Unassembled WGS sequence"/>
</dbReference>
<accession>A0A0J6IMM4</accession>
<gene>
    <name evidence="3" type="ORF">TU86_11340</name>
</gene>
<proteinExistence type="predicted"/>
<evidence type="ECO:0000313" key="3">
    <source>
        <dbReference type="EMBL" id="KMN13503.1"/>
    </source>
</evidence>
<dbReference type="AlphaFoldDB" id="A0A0J6IMM4"/>
<feature type="chain" id="PRO_5005274610" description="Lipoprotein" evidence="2">
    <location>
        <begin position="21"/>
        <end position="92"/>
    </location>
</feature>
<feature type="region of interest" description="Disordered" evidence="1">
    <location>
        <begin position="26"/>
        <end position="92"/>
    </location>
</feature>
<evidence type="ECO:0000256" key="1">
    <source>
        <dbReference type="SAM" id="MobiDB-lite"/>
    </source>
</evidence>
<evidence type="ECO:0008006" key="5">
    <source>
        <dbReference type="Google" id="ProtNLM"/>
    </source>
</evidence>
<name>A0A0J6IMM4_9PSED</name>
<dbReference type="OrthoDB" id="7006391at2"/>
<evidence type="ECO:0000313" key="4">
    <source>
        <dbReference type="Proteomes" id="UP000036325"/>
    </source>
</evidence>
<organism evidence="3 4">
    <name type="scientific">Pseudomonas weihenstephanensis</name>
    <dbReference type="NCBI Taxonomy" id="1608994"/>
    <lineage>
        <taxon>Bacteria</taxon>
        <taxon>Pseudomonadati</taxon>
        <taxon>Pseudomonadota</taxon>
        <taxon>Gammaproteobacteria</taxon>
        <taxon>Pseudomonadales</taxon>
        <taxon>Pseudomonadaceae</taxon>
        <taxon>Pseudomonas</taxon>
    </lineage>
</organism>